<dbReference type="OrthoDB" id="2414723at2759"/>
<dbReference type="InterPro" id="IPR036249">
    <property type="entry name" value="Thioredoxin-like_sf"/>
</dbReference>
<dbReference type="Gene3D" id="3.30.710.10">
    <property type="entry name" value="Potassium Channel Kv1.1, Chain A"/>
    <property type="match status" value="1"/>
</dbReference>
<dbReference type="PANTHER" id="PTHR31758">
    <property type="entry name" value="BTB/POZ DOMAIN-CONTAINING PROTEIN YLR108C"/>
    <property type="match status" value="1"/>
</dbReference>
<dbReference type="PANTHER" id="PTHR31758:SF2">
    <property type="entry name" value="BTB_POZ DOMAIN-CONTAINING PROTEIN YLR108C"/>
    <property type="match status" value="1"/>
</dbReference>
<evidence type="ECO:0000259" key="2">
    <source>
        <dbReference type="PROSITE" id="PS50404"/>
    </source>
</evidence>
<reference evidence="3 4" key="1">
    <citation type="submission" date="2015-07" db="EMBL/GenBank/DDBJ databases">
        <title>Comparative genomics of the Sigatoka disease complex on banana suggests a link between parallel evolutionary changes in Pseudocercospora fijiensis and Pseudocercospora eumusae and increased virulence on the banana host.</title>
        <authorList>
            <person name="Chang T.-C."/>
            <person name="Salvucci A."/>
            <person name="Crous P.W."/>
            <person name="Stergiopoulos I."/>
        </authorList>
    </citation>
    <scope>NUCLEOTIDE SEQUENCE [LARGE SCALE GENOMIC DNA]</scope>
    <source>
        <strain evidence="3 4">CBS 116634</strain>
    </source>
</reference>
<organism evidence="3 4">
    <name type="scientific">Pseudocercospora musae</name>
    <dbReference type="NCBI Taxonomy" id="113226"/>
    <lineage>
        <taxon>Eukaryota</taxon>
        <taxon>Fungi</taxon>
        <taxon>Dikarya</taxon>
        <taxon>Ascomycota</taxon>
        <taxon>Pezizomycotina</taxon>
        <taxon>Dothideomycetes</taxon>
        <taxon>Dothideomycetidae</taxon>
        <taxon>Mycosphaerellales</taxon>
        <taxon>Mycosphaerellaceae</taxon>
        <taxon>Pseudocercospora</taxon>
    </lineage>
</organism>
<evidence type="ECO:0000256" key="1">
    <source>
        <dbReference type="SAM" id="MobiDB-lite"/>
    </source>
</evidence>
<dbReference type="InterPro" id="IPR004045">
    <property type="entry name" value="Glutathione_S-Trfase_N"/>
</dbReference>
<dbReference type="PROSITE" id="PS50404">
    <property type="entry name" value="GST_NTER"/>
    <property type="match status" value="1"/>
</dbReference>
<dbReference type="InterPro" id="IPR011333">
    <property type="entry name" value="SKP1/BTB/POZ_sf"/>
</dbReference>
<dbReference type="CDD" id="cd03046">
    <property type="entry name" value="GST_N_GTT1_like"/>
    <property type="match status" value="1"/>
</dbReference>
<name>A0A139INX8_9PEZI</name>
<dbReference type="SFLD" id="SFLDS00019">
    <property type="entry name" value="Glutathione_Transferase_(cytos"/>
    <property type="match status" value="1"/>
</dbReference>
<feature type="region of interest" description="Disordered" evidence="1">
    <location>
        <begin position="935"/>
        <end position="964"/>
    </location>
</feature>
<evidence type="ECO:0000313" key="4">
    <source>
        <dbReference type="Proteomes" id="UP000073492"/>
    </source>
</evidence>
<dbReference type="AlphaFoldDB" id="A0A139INX8"/>
<gene>
    <name evidence="3" type="ORF">AC579_487</name>
</gene>
<dbReference type="EMBL" id="LFZO01000040">
    <property type="protein sequence ID" value="KXT16302.1"/>
    <property type="molecule type" value="Genomic_DNA"/>
</dbReference>
<proteinExistence type="predicted"/>
<feature type="compositionally biased region" description="Polar residues" evidence="1">
    <location>
        <begin position="327"/>
        <end position="340"/>
    </location>
</feature>
<dbReference type="Gene3D" id="1.20.1050.10">
    <property type="match status" value="1"/>
</dbReference>
<dbReference type="InterPro" id="IPR036282">
    <property type="entry name" value="Glutathione-S-Trfase_C_sf"/>
</dbReference>
<evidence type="ECO:0000313" key="3">
    <source>
        <dbReference type="EMBL" id="KXT16302.1"/>
    </source>
</evidence>
<dbReference type="Pfam" id="PF13409">
    <property type="entry name" value="GST_N_2"/>
    <property type="match status" value="1"/>
</dbReference>
<dbReference type="Gene3D" id="3.40.30.10">
    <property type="entry name" value="Glutaredoxin"/>
    <property type="match status" value="1"/>
</dbReference>
<feature type="region of interest" description="Disordered" evidence="1">
    <location>
        <begin position="445"/>
        <end position="553"/>
    </location>
</feature>
<dbReference type="InterPro" id="IPR040079">
    <property type="entry name" value="Glutathione_S-Trfase"/>
</dbReference>
<feature type="region of interest" description="Disordered" evidence="1">
    <location>
        <begin position="787"/>
        <end position="807"/>
    </location>
</feature>
<feature type="domain" description="GST N-terminal" evidence="2">
    <location>
        <begin position="13"/>
        <end position="100"/>
    </location>
</feature>
<feature type="compositionally biased region" description="Low complexity" evidence="1">
    <location>
        <begin position="791"/>
        <end position="805"/>
    </location>
</feature>
<feature type="compositionally biased region" description="Basic and acidic residues" evidence="1">
    <location>
        <begin position="341"/>
        <end position="357"/>
    </location>
</feature>
<dbReference type="SUPFAM" id="SSF47616">
    <property type="entry name" value="GST C-terminal domain-like"/>
    <property type="match status" value="1"/>
</dbReference>
<comment type="caution">
    <text evidence="3">The sequence shown here is derived from an EMBL/GenBank/DDBJ whole genome shotgun (WGS) entry which is preliminary data.</text>
</comment>
<feature type="region of interest" description="Disordered" evidence="1">
    <location>
        <begin position="296"/>
        <end position="404"/>
    </location>
</feature>
<dbReference type="Proteomes" id="UP000073492">
    <property type="component" value="Unassembled WGS sequence"/>
</dbReference>
<dbReference type="SUPFAM" id="SSF52833">
    <property type="entry name" value="Thioredoxin-like"/>
    <property type="match status" value="1"/>
</dbReference>
<protein>
    <recommendedName>
        <fullName evidence="2">GST N-terminal domain-containing protein</fullName>
    </recommendedName>
</protein>
<accession>A0A139INX8</accession>
<dbReference type="STRING" id="113226.A0A139INX8"/>
<dbReference type="CDD" id="cd03189">
    <property type="entry name" value="GST_C_GTT1_like"/>
    <property type="match status" value="1"/>
</dbReference>
<feature type="compositionally biased region" description="Basic and acidic residues" evidence="1">
    <location>
        <begin position="372"/>
        <end position="390"/>
    </location>
</feature>
<keyword evidence="4" id="KW-1185">Reference proteome</keyword>
<feature type="compositionally biased region" description="Polar residues" evidence="1">
    <location>
        <begin position="530"/>
        <end position="543"/>
    </location>
</feature>
<sequence length="1023" mass="112493">MAETAAAGAIEKPKVTLYWLEKSRSQRIVWLLQEAKGIDLDIEVFKRGKDMLAPPELKKVHPLGKSPVISIKSQNTPNGLVLSESGTLTEYVVDHFAQHLAPKRYQEGKDGQVGGETEEWLRYRFYMHYAEGSLMTLLLIGLFVDQIKNAPVPFFIKPITRTIGSRVEGQFLNQNYATHFGFLDLQLASSPGGGPYICGTQLTAADIMLSFPLIAGKSKIDKSKYPKLWAYMELLDKHEGYVNSIKKIEEVTGEKFSPSIVQPRHRSLAQRAYLKRNLTLMPSSFPEESVADAELPNLGPKLDHNDSGYGASSVGVRNETAGKGSQMDASSRTLSIACTQDNERDLNFTRDSTEARRSNPTQGASRLQVPDGGKDGNTRRPVEPSIRDCDTPFPSNSHSEPDSYLFEPQGELLREDVTRRFPTEANIPTAVADSSSDWNITKLDGSADSEGFAVPRRPTGNVASTTGAKRKSASDQSSPTSKRASRTMSEEGDDAGSPTDNLPPLQGSHAQAGPTTRARSGADRPHVGTRHQSIDSIRPSLSITGGGLQRGLSDPGIPMVLPARRVFPIQIGDRLFRLSGASISSDAPSYFSQFFEEQLRNGDGADSVKTLLSHRAERRSTFVKLFADAQFFSLPRLTAQLFSSTIYIRIGDSEFQIPQDLFSHPGDSPNYFSLGFSIFFTSPTEVFPGLSQRTLIRPPSILPPSVPNRSAKTFADLLHILKGYPVEVRSEQHRQELLRDARYYHLKGLEQRMIPHNITFNLGRQKAEIVIRLEDIRMSGVSFVADRDSESGSAAASPTSSTASSIPNGPGWIHYQRPYADSEAYSLIVEIGGDENTILTVEPRSPSSLARMARATFHRQTLSRVTRLFSVIADKMNMPITLGLMMLERGAGVASLRVSPRNTGMSEEKVKVRIGRDADVVVDGNMWTVGGDAEGVEESRVEVDSGQAGAATRQSRRRRQAEEESQEVEEWIVSKAQWRLRVQALSGGAQQSGKSGMEVVLAAVKIEAYSGERSRNAERSFLA</sequence>